<gene>
    <name evidence="3" type="ORF">TM35_000054160</name>
</gene>
<dbReference type="EMBL" id="NBCO01000005">
    <property type="protein sequence ID" value="ORC91820.1"/>
    <property type="molecule type" value="Genomic_DNA"/>
</dbReference>
<dbReference type="GeneID" id="39982851"/>
<dbReference type="STRING" id="67003.A0A1X0P5W0"/>
<dbReference type="Proteomes" id="UP000192257">
    <property type="component" value="Unassembled WGS sequence"/>
</dbReference>
<dbReference type="AlphaFoldDB" id="A0A1X0P5W0"/>
<evidence type="ECO:0000259" key="2">
    <source>
        <dbReference type="PROSITE" id="PS50212"/>
    </source>
</evidence>
<feature type="domain" description="N-terminal Ras-GEF" evidence="2">
    <location>
        <begin position="159"/>
        <end position="269"/>
    </location>
</feature>
<dbReference type="RefSeq" id="XP_028885886.1">
    <property type="nucleotide sequence ID" value="XM_029023071.1"/>
</dbReference>
<sequence length="269" mass="31314">MVGASVESGQVRLYVRMEGFCPFALFVDEDMHRDAQEELARHYARDRYGPKADVDLVLVRCVLFTGNDLLMDFACVKRKQQKRLQAPLNAEALSAVNSKQSQLQEMKSKSTFINVLPVYQGSGSPEAVRESYRSKATSTLGSNHVVSREANDAALLMPSTTYLSFVAFHRLVLMMTDPRNPQRELYTRIFLLTYRQFVSPKELLDRILERYEVPLLTKSGESDRSPLEHQIFLELRRDIQFIVFWVLEFWVKNYYEDFADDTLYYHLER</sequence>
<keyword evidence="4" id="KW-1185">Reference proteome</keyword>
<dbReference type="PROSITE" id="PS50212">
    <property type="entry name" value="RASGEF_NTER"/>
    <property type="match status" value="1"/>
</dbReference>
<accession>A0A1X0P5W0</accession>
<evidence type="ECO:0000256" key="1">
    <source>
        <dbReference type="PROSITE-ProRule" id="PRU00135"/>
    </source>
</evidence>
<organism evidence="3 4">
    <name type="scientific">Trypanosoma theileri</name>
    <dbReference type="NCBI Taxonomy" id="67003"/>
    <lineage>
        <taxon>Eukaryota</taxon>
        <taxon>Discoba</taxon>
        <taxon>Euglenozoa</taxon>
        <taxon>Kinetoplastea</taxon>
        <taxon>Metakinetoplastina</taxon>
        <taxon>Trypanosomatida</taxon>
        <taxon>Trypanosomatidae</taxon>
        <taxon>Trypanosoma</taxon>
    </lineage>
</organism>
<dbReference type="OrthoDB" id="10254377at2759"/>
<dbReference type="Gene3D" id="1.20.870.10">
    <property type="entry name" value="Son of sevenless (SoS) protein Chain: S domain 1"/>
    <property type="match status" value="1"/>
</dbReference>
<evidence type="ECO:0000313" key="3">
    <source>
        <dbReference type="EMBL" id="ORC91820.1"/>
    </source>
</evidence>
<dbReference type="GO" id="GO:0005085">
    <property type="term" value="F:guanyl-nucleotide exchange factor activity"/>
    <property type="evidence" value="ECO:0007669"/>
    <property type="project" value="UniProtKB-KW"/>
</dbReference>
<proteinExistence type="predicted"/>
<dbReference type="Pfam" id="PF00618">
    <property type="entry name" value="RasGEF_N"/>
    <property type="match status" value="1"/>
</dbReference>
<dbReference type="CDD" id="cd06224">
    <property type="entry name" value="REM"/>
    <property type="match status" value="1"/>
</dbReference>
<reference evidence="3 4" key="1">
    <citation type="submission" date="2017-03" db="EMBL/GenBank/DDBJ databases">
        <title>An alternative strategy for trypanosome survival in the mammalian bloodstream revealed through genome and transcriptome analysis of the ubiquitous bovine parasite Trypanosoma (Megatrypanum) theileri.</title>
        <authorList>
            <person name="Kelly S."/>
            <person name="Ivens A."/>
            <person name="Mott A."/>
            <person name="O'Neill E."/>
            <person name="Emms D."/>
            <person name="Macleod O."/>
            <person name="Voorheis P."/>
            <person name="Matthews J."/>
            <person name="Matthews K."/>
            <person name="Carrington M."/>
        </authorList>
    </citation>
    <scope>NUCLEOTIDE SEQUENCE [LARGE SCALE GENOMIC DNA]</scope>
    <source>
        <strain evidence="3">Edinburgh</strain>
    </source>
</reference>
<name>A0A1X0P5W0_9TRYP</name>
<dbReference type="VEuPathDB" id="TriTrypDB:TM35_000054160"/>
<evidence type="ECO:0000313" key="4">
    <source>
        <dbReference type="Proteomes" id="UP000192257"/>
    </source>
</evidence>
<protein>
    <submittedName>
        <fullName evidence="3">Guanine nucleotide releasing protein</fullName>
    </submittedName>
</protein>
<dbReference type="InterPro" id="IPR023578">
    <property type="entry name" value="Ras_GEF_dom_sf"/>
</dbReference>
<dbReference type="SUPFAM" id="SSF48366">
    <property type="entry name" value="Ras GEF"/>
    <property type="match status" value="1"/>
</dbReference>
<dbReference type="InterPro" id="IPR000651">
    <property type="entry name" value="Ras-like_Gua-exchang_fac_N"/>
</dbReference>
<comment type="caution">
    <text evidence="3">The sequence shown here is derived from an EMBL/GenBank/DDBJ whole genome shotgun (WGS) entry which is preliminary data.</text>
</comment>
<keyword evidence="1" id="KW-0344">Guanine-nucleotide releasing factor</keyword>